<keyword evidence="8" id="KW-0812">Transmembrane</keyword>
<feature type="region of interest" description="Disordered" evidence="7">
    <location>
        <begin position="57"/>
        <end position="79"/>
    </location>
</feature>
<dbReference type="Pfam" id="PF08376">
    <property type="entry name" value="NIT"/>
    <property type="match status" value="1"/>
</dbReference>
<evidence type="ECO:0000313" key="12">
    <source>
        <dbReference type="Proteomes" id="UP001595765"/>
    </source>
</evidence>
<feature type="compositionally biased region" description="Low complexity" evidence="7">
    <location>
        <begin position="649"/>
        <end position="709"/>
    </location>
</feature>
<protein>
    <recommendedName>
        <fullName evidence="2">histidine kinase</fullName>
        <ecNumber evidence="2">2.7.13.3</ecNumber>
    </recommendedName>
</protein>
<gene>
    <name evidence="11" type="ORF">ACFO3J_13385</name>
</gene>
<dbReference type="InterPro" id="IPR005467">
    <property type="entry name" value="His_kinase_dom"/>
</dbReference>
<feature type="signal peptide" evidence="9">
    <location>
        <begin position="1"/>
        <end position="23"/>
    </location>
</feature>
<dbReference type="InterPro" id="IPR003594">
    <property type="entry name" value="HATPase_dom"/>
</dbReference>
<feature type="compositionally biased region" description="Basic and acidic residues" evidence="7">
    <location>
        <begin position="67"/>
        <end position="79"/>
    </location>
</feature>
<dbReference type="SMART" id="SM00387">
    <property type="entry name" value="HATPase_c"/>
    <property type="match status" value="1"/>
</dbReference>
<feature type="compositionally biased region" description="Pro residues" evidence="7">
    <location>
        <begin position="814"/>
        <end position="824"/>
    </location>
</feature>
<dbReference type="RefSeq" id="WP_386429462.1">
    <property type="nucleotide sequence ID" value="NZ_JBHSBB010000010.1"/>
</dbReference>
<proteinExistence type="predicted"/>
<dbReference type="InterPro" id="IPR004358">
    <property type="entry name" value="Sig_transdc_His_kin-like_C"/>
</dbReference>
<evidence type="ECO:0000256" key="6">
    <source>
        <dbReference type="ARBA" id="ARBA00023012"/>
    </source>
</evidence>
<name>A0ABV8HNP1_9ACTN</name>
<dbReference type="EC" id="2.7.13.3" evidence="2"/>
<keyword evidence="12" id="KW-1185">Reference proteome</keyword>
<keyword evidence="4" id="KW-0808">Transferase</keyword>
<dbReference type="SUPFAM" id="SSF55874">
    <property type="entry name" value="ATPase domain of HSP90 chaperone/DNA topoisomerase II/histidine kinase"/>
    <property type="match status" value="1"/>
</dbReference>
<dbReference type="InterPro" id="IPR036890">
    <property type="entry name" value="HATPase_C_sf"/>
</dbReference>
<feature type="compositionally biased region" description="Low complexity" evidence="7">
    <location>
        <begin position="111"/>
        <end position="126"/>
    </location>
</feature>
<reference evidence="12" key="1">
    <citation type="journal article" date="2019" name="Int. J. Syst. Evol. Microbiol.">
        <title>The Global Catalogue of Microorganisms (GCM) 10K type strain sequencing project: providing services to taxonomists for standard genome sequencing and annotation.</title>
        <authorList>
            <consortium name="The Broad Institute Genomics Platform"/>
            <consortium name="The Broad Institute Genome Sequencing Center for Infectious Disease"/>
            <person name="Wu L."/>
            <person name="Ma J."/>
        </authorList>
    </citation>
    <scope>NUCLEOTIDE SEQUENCE [LARGE SCALE GENOMIC DNA]</scope>
    <source>
        <strain evidence="12">CGMCC 4.7237</strain>
    </source>
</reference>
<feature type="region of interest" description="Disordered" evidence="7">
    <location>
        <begin position="111"/>
        <end position="133"/>
    </location>
</feature>
<dbReference type="PRINTS" id="PR00344">
    <property type="entry name" value="BCTRLSENSOR"/>
</dbReference>
<feature type="region of interest" description="Disordered" evidence="7">
    <location>
        <begin position="644"/>
        <end position="863"/>
    </location>
</feature>
<accession>A0ABV8HNP1</accession>
<feature type="chain" id="PRO_5045888220" description="histidine kinase" evidence="9">
    <location>
        <begin position="24"/>
        <end position="863"/>
    </location>
</feature>
<feature type="transmembrane region" description="Helical" evidence="8">
    <location>
        <begin position="296"/>
        <end position="317"/>
    </location>
</feature>
<keyword evidence="3" id="KW-0597">Phosphoprotein</keyword>
<evidence type="ECO:0000256" key="4">
    <source>
        <dbReference type="ARBA" id="ARBA00022679"/>
    </source>
</evidence>
<comment type="catalytic activity">
    <reaction evidence="1">
        <text>ATP + protein L-histidine = ADP + protein N-phospho-L-histidine.</text>
        <dbReference type="EC" id="2.7.13.3"/>
    </reaction>
</comment>
<dbReference type="PANTHER" id="PTHR44936">
    <property type="entry name" value="SENSOR PROTEIN CREC"/>
    <property type="match status" value="1"/>
</dbReference>
<evidence type="ECO:0000256" key="9">
    <source>
        <dbReference type="SAM" id="SignalP"/>
    </source>
</evidence>
<evidence type="ECO:0000313" key="11">
    <source>
        <dbReference type="EMBL" id="MFC4032471.1"/>
    </source>
</evidence>
<evidence type="ECO:0000256" key="8">
    <source>
        <dbReference type="SAM" id="Phobius"/>
    </source>
</evidence>
<keyword evidence="8" id="KW-1133">Transmembrane helix</keyword>
<sequence length="863" mass="89242">MLAALLVSAAALLAAATPGVALAVHDLSTAQDRADAAQRAARAVVLARDLADERDDAAIRAGGGPAAKDRLTADRSRADRQAQDVLAGAPAEVRAALAGLPAVRRTADTAADSAADTAADTDSGAGTTAGAGKDGAQAVMAAYQPLIDALGRLSGPDTAPLGRAVDAAARQRGLLVGALAADGGQQGPVAAAQTARFQEQAALAEFRATAPAALRARYDRTVMGADVTGAERDLAQLLGGPKLTAADRALGADATQEALTARLDLMRTVEAATAADEAQQAADHRDHEVTVLELRAALAALCLILLVGVLVSLFRGLTRPLAALHRWSRTDPESGEGAKVIGADEFAAVARRVNALTHEAQALRSRVHELSSDRASLSQAHNGLIAEREGLLRTRDDLLRSREELGGRLAEATARNAAQITYVNLGLRTLGLVERQLTLIEALEDREQDPERLDHLFKLDHLATRMRRNSENLLVLSGTEHSHGATARPIALIDVARAAISEIERYERVRIQTMPDARVAGRAADDVSHLIAELLDNATGFSAPTSPVQLSGWLLENGEVMLSVEDSGIGVPDERLNELNELLADPDPAPPGAAAGMGLYVVARLAHRHGLRVQLRPQSAGGTTAVVVLPQLLLPAIDPYEPPTTPLEAALAGAHPAGPTGPTGPTRRSAAAPGADPAALPVRTPLAQAPASPALTPTAPATAPVPAAVQHDRAAPEAGAGAEGLTPKGLPQRVPRSTGLGDVLVHEPRRPRGGPVDAAELRRKLGGLQRGLHAGRRDAEHEITTGTGPMSARSGVAAQPPDEWPARPVARHAAPPPPEQPGTPPERRRVPEEAAGPPPAGGTQGDAGEAHAGPAETAEEATR</sequence>
<evidence type="ECO:0000256" key="1">
    <source>
        <dbReference type="ARBA" id="ARBA00000085"/>
    </source>
</evidence>
<dbReference type="InterPro" id="IPR013587">
    <property type="entry name" value="Nitrate/nitrite_sensing"/>
</dbReference>
<evidence type="ECO:0000256" key="7">
    <source>
        <dbReference type="SAM" id="MobiDB-lite"/>
    </source>
</evidence>
<dbReference type="EMBL" id="JBHSBB010000010">
    <property type="protein sequence ID" value="MFC4032471.1"/>
    <property type="molecule type" value="Genomic_DNA"/>
</dbReference>
<comment type="caution">
    <text evidence="11">The sequence shown here is derived from an EMBL/GenBank/DDBJ whole genome shotgun (WGS) entry which is preliminary data.</text>
</comment>
<keyword evidence="6" id="KW-0902">Two-component regulatory system</keyword>
<evidence type="ECO:0000256" key="3">
    <source>
        <dbReference type="ARBA" id="ARBA00022553"/>
    </source>
</evidence>
<dbReference type="Gene3D" id="3.30.565.10">
    <property type="entry name" value="Histidine kinase-like ATPase, C-terminal domain"/>
    <property type="match status" value="1"/>
</dbReference>
<keyword evidence="8" id="KW-0472">Membrane</keyword>
<feature type="domain" description="Histidine kinase" evidence="10">
    <location>
        <begin position="527"/>
        <end position="633"/>
    </location>
</feature>
<dbReference type="InterPro" id="IPR050980">
    <property type="entry name" value="2C_sensor_his_kinase"/>
</dbReference>
<evidence type="ECO:0000256" key="2">
    <source>
        <dbReference type="ARBA" id="ARBA00012438"/>
    </source>
</evidence>
<dbReference type="PANTHER" id="PTHR44936:SF9">
    <property type="entry name" value="SENSOR PROTEIN CREC"/>
    <property type="match status" value="1"/>
</dbReference>
<evidence type="ECO:0000259" key="10">
    <source>
        <dbReference type="PROSITE" id="PS50109"/>
    </source>
</evidence>
<keyword evidence="9" id="KW-0732">Signal</keyword>
<dbReference type="Pfam" id="PF02518">
    <property type="entry name" value="HATPase_c"/>
    <property type="match status" value="1"/>
</dbReference>
<evidence type="ECO:0000256" key="5">
    <source>
        <dbReference type="ARBA" id="ARBA00022777"/>
    </source>
</evidence>
<dbReference type="PROSITE" id="PS50109">
    <property type="entry name" value="HIS_KIN"/>
    <property type="match status" value="1"/>
</dbReference>
<organism evidence="11 12">
    <name type="scientific">Streptomyces polygonati</name>
    <dbReference type="NCBI Taxonomy" id="1617087"/>
    <lineage>
        <taxon>Bacteria</taxon>
        <taxon>Bacillati</taxon>
        <taxon>Actinomycetota</taxon>
        <taxon>Actinomycetes</taxon>
        <taxon>Kitasatosporales</taxon>
        <taxon>Streptomycetaceae</taxon>
        <taxon>Streptomyces</taxon>
    </lineage>
</organism>
<keyword evidence="5" id="KW-0418">Kinase</keyword>
<dbReference type="Proteomes" id="UP001595765">
    <property type="component" value="Unassembled WGS sequence"/>
</dbReference>